<dbReference type="InterPro" id="IPR038591">
    <property type="entry name" value="NolW-like_sf"/>
</dbReference>
<dbReference type="OrthoDB" id="9775455at2"/>
<evidence type="ECO:0000256" key="8">
    <source>
        <dbReference type="ARBA" id="ARBA00023136"/>
    </source>
</evidence>
<dbReference type="Gene3D" id="3.30.1370.120">
    <property type="match status" value="3"/>
</dbReference>
<evidence type="ECO:0000256" key="6">
    <source>
        <dbReference type="ARBA" id="ARBA00022729"/>
    </source>
</evidence>
<keyword evidence="9" id="KW-0998">Cell outer membrane</keyword>
<comment type="subcellular location">
    <subcellularLocation>
        <location evidence="1 10">Cell outer membrane</location>
    </subcellularLocation>
</comment>
<keyword evidence="5" id="KW-0812">Transmembrane</keyword>
<gene>
    <name evidence="16" type="ORF">VP02_23980</name>
</gene>
<dbReference type="PATRIC" id="fig|132476.4.peg.3491"/>
<feature type="signal peptide" evidence="12">
    <location>
        <begin position="1"/>
        <end position="34"/>
    </location>
</feature>
<dbReference type="EMBL" id="JZXC01000029">
    <property type="protein sequence ID" value="KKA05229.1"/>
    <property type="molecule type" value="Genomic_DNA"/>
</dbReference>
<evidence type="ECO:0000256" key="12">
    <source>
        <dbReference type="SAM" id="SignalP"/>
    </source>
</evidence>
<dbReference type="InterPro" id="IPR013356">
    <property type="entry name" value="T2SS_GspD"/>
</dbReference>
<dbReference type="GO" id="GO:0015627">
    <property type="term" value="C:type II protein secretion system complex"/>
    <property type="evidence" value="ECO:0007669"/>
    <property type="project" value="InterPro"/>
</dbReference>
<keyword evidence="6 12" id="KW-0732">Signal</keyword>
<evidence type="ECO:0000256" key="11">
    <source>
        <dbReference type="SAM" id="MobiDB-lite"/>
    </source>
</evidence>
<feature type="region of interest" description="Disordered" evidence="11">
    <location>
        <begin position="606"/>
        <end position="649"/>
    </location>
</feature>
<evidence type="ECO:0000259" key="15">
    <source>
        <dbReference type="Pfam" id="PF21305"/>
    </source>
</evidence>
<dbReference type="InterPro" id="IPR001775">
    <property type="entry name" value="GspD/PilQ"/>
</dbReference>
<evidence type="ECO:0000256" key="5">
    <source>
        <dbReference type="ARBA" id="ARBA00022692"/>
    </source>
</evidence>
<evidence type="ECO:0000256" key="9">
    <source>
        <dbReference type="ARBA" id="ARBA00023237"/>
    </source>
</evidence>
<accession>A0A0F4XGY0</accession>
<reference evidence="16 17" key="1">
    <citation type="submission" date="2015-03" db="EMBL/GenBank/DDBJ databases">
        <title>Pseudomonas fluorescens 1855-344 Genome sequencing and assembly.</title>
        <authorList>
            <person name="Eng W.W.H."/>
            <person name="Gan H.M."/>
            <person name="Savka M.A."/>
        </authorList>
    </citation>
    <scope>NUCLEOTIDE SEQUENCE [LARGE SCALE GENOMIC DNA]</scope>
    <source>
        <strain evidence="16 17">1855-344</strain>
    </source>
</reference>
<evidence type="ECO:0000256" key="2">
    <source>
        <dbReference type="ARBA" id="ARBA00006980"/>
    </source>
</evidence>
<dbReference type="NCBIfam" id="TIGR02517">
    <property type="entry name" value="type_II_gspD"/>
    <property type="match status" value="1"/>
</dbReference>
<evidence type="ECO:0000259" key="13">
    <source>
        <dbReference type="Pfam" id="PF00263"/>
    </source>
</evidence>
<dbReference type="PANTHER" id="PTHR30332">
    <property type="entry name" value="PROBABLE GENERAL SECRETION PATHWAY PROTEIN D"/>
    <property type="match status" value="1"/>
</dbReference>
<evidence type="ECO:0000313" key="17">
    <source>
        <dbReference type="Proteomes" id="UP000033662"/>
    </source>
</evidence>
<keyword evidence="4" id="KW-1134">Transmembrane beta strand</keyword>
<keyword evidence="3 10" id="KW-0813">Transport</keyword>
<evidence type="ECO:0000256" key="10">
    <source>
        <dbReference type="RuleBase" id="RU004004"/>
    </source>
</evidence>
<dbReference type="GO" id="GO:0015628">
    <property type="term" value="P:protein secretion by the type II secretion system"/>
    <property type="evidence" value="ECO:0007669"/>
    <property type="project" value="InterPro"/>
</dbReference>
<dbReference type="Pfam" id="PF03958">
    <property type="entry name" value="Secretin_N"/>
    <property type="match status" value="3"/>
</dbReference>
<proteinExistence type="inferred from homology"/>
<dbReference type="Proteomes" id="UP000033662">
    <property type="component" value="Unassembled WGS sequence"/>
</dbReference>
<dbReference type="PANTHER" id="PTHR30332:SF24">
    <property type="entry name" value="SECRETIN GSPD-RELATED"/>
    <property type="match status" value="1"/>
</dbReference>
<dbReference type="InterPro" id="IPR049371">
    <property type="entry name" value="GspD-like_N0"/>
</dbReference>
<organism evidence="16 17">
    <name type="scientific">Pseudomonas kilonensis</name>
    <dbReference type="NCBI Taxonomy" id="132476"/>
    <lineage>
        <taxon>Bacteria</taxon>
        <taxon>Pseudomonadati</taxon>
        <taxon>Pseudomonadota</taxon>
        <taxon>Gammaproteobacteria</taxon>
        <taxon>Pseudomonadales</taxon>
        <taxon>Pseudomonadaceae</taxon>
        <taxon>Pseudomonas</taxon>
    </lineage>
</organism>
<dbReference type="Pfam" id="PF21305">
    <property type="entry name" value="type_II_gspD_N0"/>
    <property type="match status" value="1"/>
</dbReference>
<comment type="similarity">
    <text evidence="2">Belongs to the bacterial secretin family. GSP D subfamily.</text>
</comment>
<evidence type="ECO:0000256" key="4">
    <source>
        <dbReference type="ARBA" id="ARBA00022452"/>
    </source>
</evidence>
<dbReference type="PRINTS" id="PR00811">
    <property type="entry name" value="BCTERIALGSPD"/>
</dbReference>
<evidence type="ECO:0000259" key="14">
    <source>
        <dbReference type="Pfam" id="PF03958"/>
    </source>
</evidence>
<dbReference type="Pfam" id="PF00263">
    <property type="entry name" value="Secretin"/>
    <property type="match status" value="1"/>
</dbReference>
<keyword evidence="7" id="KW-0653">Protein transport</keyword>
<evidence type="ECO:0000313" key="16">
    <source>
        <dbReference type="EMBL" id="KKA05229.1"/>
    </source>
</evidence>
<feature type="domain" description="NolW-like" evidence="14">
    <location>
        <begin position="135"/>
        <end position="194"/>
    </location>
</feature>
<dbReference type="AlphaFoldDB" id="A0A0F4XGY0"/>
<feature type="chain" id="PRO_5002481196" evidence="12">
    <location>
        <begin position="35"/>
        <end position="649"/>
    </location>
</feature>
<evidence type="ECO:0000256" key="7">
    <source>
        <dbReference type="ARBA" id="ARBA00022927"/>
    </source>
</evidence>
<feature type="domain" description="GspD-like N0" evidence="15">
    <location>
        <begin position="42"/>
        <end position="106"/>
    </location>
</feature>
<sequence length="649" mass="70031">MIEFMNSFIRGGVSRVLFCLAVSCPLAFSGSLQAEETQWQLAMNNAELRDVVEEFSAILGKTVVLDPRVSGRITVMSRQALDREGVRRLFYSVLDAHNFTVIDEGERILITPVSEAKTRAGIADAKSATPSQFVTRVIDLQSSIAADVAGLVRPLVSANGYVGPSVSSNALVVTDTAANAQRIADVVRQLDSGRNRNHVVVRLRHAQAGDIAPLMEAAGGKREGDMAGLVIADVRSNRLVIIGAPAVRQRLVDLARTLDVPAVVSQDNARVIRLRHSDAKQLAEVLEGVGQDKKTTPTLAGQRDSAATRPFMIKADESQNALVLIADPAQVRIIENIVRELDQPRAQVLIHAAIVEVSGDITEALGVQWGLDRGSATGFINFPGTDIPIIGNLNLSELDKGPEGAILRLGGDRFSALISALASNTHSNLLSTPSLLTLDNQEAEIIVGQNVPFKTGSYATSGNGADNPFTTVERKDVGISLKVKPYINEGSTLRLEVEQEVSDIAPSVSGVDSSDLITNKRALKSTILADDGEIIVIGGLIRDSVRTQQSGVPLLRSIPYLGALFRWNRDTQTKSNLMVFLRPTIVRSNEDLAEVSRQRYDALRDLSKPGSRKNNSLLLPRDARQLFESSPQAPSADPRPQRPQLSGDL</sequence>
<evidence type="ECO:0000256" key="1">
    <source>
        <dbReference type="ARBA" id="ARBA00004442"/>
    </source>
</evidence>
<evidence type="ECO:0000256" key="3">
    <source>
        <dbReference type="ARBA" id="ARBA00022448"/>
    </source>
</evidence>
<name>A0A0F4XGY0_9PSED</name>
<dbReference type="GO" id="GO:0009279">
    <property type="term" value="C:cell outer membrane"/>
    <property type="evidence" value="ECO:0007669"/>
    <property type="project" value="UniProtKB-SubCell"/>
</dbReference>
<feature type="domain" description="Type II/III secretion system secretin-like" evidence="13">
    <location>
        <begin position="420"/>
        <end position="587"/>
    </location>
</feature>
<keyword evidence="8" id="KW-0472">Membrane</keyword>
<dbReference type="InterPro" id="IPR004846">
    <property type="entry name" value="T2SS/T3SS_dom"/>
</dbReference>
<dbReference type="InterPro" id="IPR050810">
    <property type="entry name" value="Bact_Secretion_Sys_Channel"/>
</dbReference>
<feature type="domain" description="NolW-like" evidence="14">
    <location>
        <begin position="200"/>
        <end position="261"/>
    </location>
</feature>
<dbReference type="InterPro" id="IPR005644">
    <property type="entry name" value="NolW-like"/>
</dbReference>
<protein>
    <submittedName>
        <fullName evidence="16">General secretion pathway protein GspD</fullName>
    </submittedName>
</protein>
<feature type="domain" description="NolW-like" evidence="14">
    <location>
        <begin position="270"/>
        <end position="347"/>
    </location>
</feature>
<comment type="caution">
    <text evidence="16">The sequence shown here is derived from an EMBL/GenBank/DDBJ whole genome shotgun (WGS) entry which is preliminary data.</text>
</comment>